<dbReference type="AlphaFoldDB" id="A0A1J8P1P7"/>
<accession>A0A1J8P1P7</accession>
<evidence type="ECO:0000313" key="5">
    <source>
        <dbReference type="Proteomes" id="UP000182798"/>
    </source>
</evidence>
<dbReference type="InterPro" id="IPR013517">
    <property type="entry name" value="FG-GAP"/>
</dbReference>
<keyword evidence="2" id="KW-0677">Repeat</keyword>
<evidence type="ECO:0008006" key="6">
    <source>
        <dbReference type="Google" id="ProtNLM"/>
    </source>
</evidence>
<protein>
    <recommendedName>
        <fullName evidence="6">Flagellar hook-length control protein FliK</fullName>
    </recommendedName>
</protein>
<evidence type="ECO:0000256" key="1">
    <source>
        <dbReference type="ARBA" id="ARBA00022729"/>
    </source>
</evidence>
<gene>
    <name evidence="4" type="ORF">BGC33_01315</name>
</gene>
<dbReference type="Gene3D" id="2.130.10.130">
    <property type="entry name" value="Integrin alpha, N-terminal"/>
    <property type="match status" value="1"/>
</dbReference>
<evidence type="ECO:0000313" key="4">
    <source>
        <dbReference type="EMBL" id="OJA03029.1"/>
    </source>
</evidence>
<dbReference type="Pfam" id="PF01839">
    <property type="entry name" value="FG-GAP"/>
    <property type="match status" value="1"/>
</dbReference>
<dbReference type="InterPro" id="IPR028994">
    <property type="entry name" value="Integrin_alpha_N"/>
</dbReference>
<reference evidence="5" key="1">
    <citation type="submission" date="2016-09" db="EMBL/GenBank/DDBJ databases">
        <title>Genome Sequence of Bathymodiolus thermophilus sulfur-oxidizing gill endosymbiont.</title>
        <authorList>
            <person name="Ponnudurai R."/>
            <person name="Kleiner M."/>
            <person name="Sayavedra L."/>
            <person name="Thuermer A."/>
            <person name="Felbeck H."/>
            <person name="Schlueter R."/>
            <person name="Schweder T."/>
            <person name="Markert S."/>
        </authorList>
    </citation>
    <scope>NUCLEOTIDE SEQUENCE [LARGE SCALE GENOMIC DNA]</scope>
    <source>
        <strain evidence="5">BAT/CrabSpa'14</strain>
    </source>
</reference>
<dbReference type="EMBL" id="MIQH01001168">
    <property type="protein sequence ID" value="OJA03029.1"/>
    <property type="molecule type" value="Genomic_DNA"/>
</dbReference>
<evidence type="ECO:0000256" key="2">
    <source>
        <dbReference type="ARBA" id="ARBA00022737"/>
    </source>
</evidence>
<organism evidence="4 5">
    <name type="scientific">Bathymodiolus thermophilus thioautotrophic gill symbiont</name>
    <dbReference type="NCBI Taxonomy" id="2360"/>
    <lineage>
        <taxon>Bacteria</taxon>
        <taxon>Pseudomonadati</taxon>
        <taxon>Pseudomonadota</taxon>
        <taxon>Gammaproteobacteria</taxon>
        <taxon>sulfur-oxidizing symbionts</taxon>
    </lineage>
</organism>
<dbReference type="Proteomes" id="UP000182798">
    <property type="component" value="Unassembled WGS sequence"/>
</dbReference>
<feature type="non-terminal residue" evidence="4">
    <location>
        <position position="122"/>
    </location>
</feature>
<dbReference type="InterPro" id="IPR013519">
    <property type="entry name" value="Int_alpha_beta-p"/>
</dbReference>
<keyword evidence="1" id="KW-0732">Signal</keyword>
<name>A0A1J8P1P7_9GAMM</name>
<keyword evidence="3" id="KW-0325">Glycoprotein</keyword>
<proteinExistence type="predicted"/>
<dbReference type="SUPFAM" id="SSF69318">
    <property type="entry name" value="Integrin alpha N-terminal domain"/>
    <property type="match status" value="1"/>
</dbReference>
<sequence>NGDGLDDLIVGAYYDSRSNNDDDSGVSKNYVVFGKTNATAVNLSEVTSGMGGFVINGEESESISGISISSAGDVNDDGLDDLIIGSRWANLSTGVNAAGKSYVVFGKVDTTAVNLSKIASGT</sequence>
<feature type="non-terminal residue" evidence="4">
    <location>
        <position position="1"/>
    </location>
</feature>
<comment type="caution">
    <text evidence="4">The sequence shown here is derived from an EMBL/GenBank/DDBJ whole genome shotgun (WGS) entry which is preliminary data.</text>
</comment>
<dbReference type="SMART" id="SM00191">
    <property type="entry name" value="Int_alpha"/>
    <property type="match status" value="1"/>
</dbReference>
<evidence type="ECO:0000256" key="3">
    <source>
        <dbReference type="ARBA" id="ARBA00023180"/>
    </source>
</evidence>